<dbReference type="SUPFAM" id="SSF46785">
    <property type="entry name" value="Winged helix' DNA-binding domain"/>
    <property type="match status" value="1"/>
</dbReference>
<dbReference type="EMBL" id="BARU01036740">
    <property type="protein sequence ID" value="GAH80409.1"/>
    <property type="molecule type" value="Genomic_DNA"/>
</dbReference>
<name>X1JQ55_9ZZZZ</name>
<dbReference type="PROSITE" id="PS50949">
    <property type="entry name" value="HTH_GNTR"/>
    <property type="match status" value="1"/>
</dbReference>
<accession>X1JQ55</accession>
<dbReference type="SMART" id="SM00345">
    <property type="entry name" value="HTH_GNTR"/>
    <property type="match status" value="1"/>
</dbReference>
<keyword evidence="3" id="KW-0804">Transcription</keyword>
<dbReference type="InterPro" id="IPR036390">
    <property type="entry name" value="WH_DNA-bd_sf"/>
</dbReference>
<dbReference type="GO" id="GO:0003700">
    <property type="term" value="F:DNA-binding transcription factor activity"/>
    <property type="evidence" value="ECO:0007669"/>
    <property type="project" value="InterPro"/>
</dbReference>
<organism evidence="5">
    <name type="scientific">marine sediment metagenome</name>
    <dbReference type="NCBI Taxonomy" id="412755"/>
    <lineage>
        <taxon>unclassified sequences</taxon>
        <taxon>metagenomes</taxon>
        <taxon>ecological metagenomes</taxon>
    </lineage>
</organism>
<comment type="caution">
    <text evidence="5">The sequence shown here is derived from an EMBL/GenBank/DDBJ whole genome shotgun (WGS) entry which is preliminary data.</text>
</comment>
<reference evidence="5" key="1">
    <citation type="journal article" date="2014" name="Front. Microbiol.">
        <title>High frequency of phylogenetically diverse reductive dehalogenase-homologous genes in deep subseafloor sedimentary metagenomes.</title>
        <authorList>
            <person name="Kawai M."/>
            <person name="Futagami T."/>
            <person name="Toyoda A."/>
            <person name="Takaki Y."/>
            <person name="Nishi S."/>
            <person name="Hori S."/>
            <person name="Arai W."/>
            <person name="Tsubouchi T."/>
            <person name="Morono Y."/>
            <person name="Uchiyama I."/>
            <person name="Ito T."/>
            <person name="Fujiyama A."/>
            <person name="Inagaki F."/>
            <person name="Takami H."/>
        </authorList>
    </citation>
    <scope>NUCLEOTIDE SEQUENCE</scope>
    <source>
        <strain evidence="5">Expedition CK06-06</strain>
    </source>
</reference>
<dbReference type="PANTHER" id="PTHR43537">
    <property type="entry name" value="TRANSCRIPTIONAL REGULATOR, GNTR FAMILY"/>
    <property type="match status" value="1"/>
</dbReference>
<dbReference type="CDD" id="cd07377">
    <property type="entry name" value="WHTH_GntR"/>
    <property type="match status" value="1"/>
</dbReference>
<gene>
    <name evidence="5" type="ORF">S03H2_57319</name>
</gene>
<keyword evidence="1" id="KW-0805">Transcription regulation</keyword>
<evidence type="ECO:0000259" key="4">
    <source>
        <dbReference type="PROSITE" id="PS50949"/>
    </source>
</evidence>
<proteinExistence type="predicted"/>
<evidence type="ECO:0000256" key="3">
    <source>
        <dbReference type="ARBA" id="ARBA00023163"/>
    </source>
</evidence>
<keyword evidence="2" id="KW-0238">DNA-binding</keyword>
<feature type="non-terminal residue" evidence="5">
    <location>
        <position position="123"/>
    </location>
</feature>
<dbReference type="GO" id="GO:0003677">
    <property type="term" value="F:DNA binding"/>
    <property type="evidence" value="ECO:0007669"/>
    <property type="project" value="UniProtKB-KW"/>
</dbReference>
<evidence type="ECO:0000256" key="1">
    <source>
        <dbReference type="ARBA" id="ARBA00023015"/>
    </source>
</evidence>
<protein>
    <recommendedName>
        <fullName evidence="4">HTH gntR-type domain-containing protein</fullName>
    </recommendedName>
</protein>
<feature type="domain" description="HTH gntR-type" evidence="4">
    <location>
        <begin position="13"/>
        <end position="81"/>
    </location>
</feature>
<evidence type="ECO:0000313" key="5">
    <source>
        <dbReference type="EMBL" id="GAH80409.1"/>
    </source>
</evidence>
<sequence length="123" mass="13844">MEFNMAFNKIKTKKKSTYIADQIINSIRKGIYKVGDKLPSERQIVKKTGVSRPSVREALSALQIVGLIESKSGDGAYICQPAKNDNIEFRIWSILEKTRSPFEIWEARKTLEPDIAGLAAEKS</sequence>
<dbReference type="Gene3D" id="1.10.10.10">
    <property type="entry name" value="Winged helix-like DNA-binding domain superfamily/Winged helix DNA-binding domain"/>
    <property type="match status" value="1"/>
</dbReference>
<dbReference type="Pfam" id="PF00392">
    <property type="entry name" value="GntR"/>
    <property type="match status" value="1"/>
</dbReference>
<dbReference type="InterPro" id="IPR000524">
    <property type="entry name" value="Tscrpt_reg_HTH_GntR"/>
</dbReference>
<dbReference type="AlphaFoldDB" id="X1JQ55"/>
<dbReference type="PANTHER" id="PTHR43537:SF5">
    <property type="entry name" value="UXU OPERON TRANSCRIPTIONAL REGULATOR"/>
    <property type="match status" value="1"/>
</dbReference>
<dbReference type="PRINTS" id="PR00035">
    <property type="entry name" value="HTHGNTR"/>
</dbReference>
<evidence type="ECO:0000256" key="2">
    <source>
        <dbReference type="ARBA" id="ARBA00023125"/>
    </source>
</evidence>
<dbReference type="InterPro" id="IPR036388">
    <property type="entry name" value="WH-like_DNA-bd_sf"/>
</dbReference>